<keyword evidence="3" id="KW-1185">Reference proteome</keyword>
<gene>
    <name evidence="2" type="ORF">QC823_15555</name>
</gene>
<dbReference type="InterPro" id="IPR011010">
    <property type="entry name" value="DNA_brk_join_enz"/>
</dbReference>
<evidence type="ECO:0000259" key="1">
    <source>
        <dbReference type="PROSITE" id="PS51898"/>
    </source>
</evidence>
<dbReference type="RefSeq" id="WP_309657257.1">
    <property type="nucleotide sequence ID" value="NZ_JARWAN010000040.1"/>
</dbReference>
<proteinExistence type="predicted"/>
<evidence type="ECO:0000313" key="2">
    <source>
        <dbReference type="EMBL" id="MDR5900381.1"/>
    </source>
</evidence>
<sequence length="205" mass="22345">MAKNFGLGSRDMSKAAQFALNDAVKDGGIGFKHAAEVGREFSKFSEFARANGVKDMQYVNRDLVISYGQQIADRVSNDELKEGTAQNKISAVNTVMRVASGGRWESVSPRHDCGIDQRSAIRQSPPTGLDRSQLERGYAALSERGAAIAELAREFGLRTKESSLLNAQSALREAVTRHVISVLDGTKGGREREIPITSSERQIAF</sequence>
<dbReference type="InterPro" id="IPR002104">
    <property type="entry name" value="Integrase_catalytic"/>
</dbReference>
<dbReference type="Pfam" id="PF12835">
    <property type="entry name" value="Integrase_1"/>
    <property type="match status" value="1"/>
</dbReference>
<comment type="caution">
    <text evidence="2">The sequence shown here is derived from an EMBL/GenBank/DDBJ whole genome shotgun (WGS) entry which is preliminary data.</text>
</comment>
<protein>
    <submittedName>
        <fullName evidence="2">Integrase domain-containing protein</fullName>
    </submittedName>
</protein>
<dbReference type="InterPro" id="IPR024456">
    <property type="entry name" value="Integrase_catalytic_putative"/>
</dbReference>
<dbReference type="SUPFAM" id="SSF56349">
    <property type="entry name" value="DNA breaking-rejoining enzymes"/>
    <property type="match status" value="1"/>
</dbReference>
<name>A0ABU1H940_9GAMM</name>
<dbReference type="EMBL" id="JARWAN010000040">
    <property type="protein sequence ID" value="MDR5900381.1"/>
    <property type="molecule type" value="Genomic_DNA"/>
</dbReference>
<accession>A0ABU1H940</accession>
<evidence type="ECO:0000313" key="3">
    <source>
        <dbReference type="Proteomes" id="UP001254564"/>
    </source>
</evidence>
<feature type="domain" description="Tyr recombinase" evidence="1">
    <location>
        <begin position="124"/>
        <end position="205"/>
    </location>
</feature>
<dbReference type="Proteomes" id="UP001254564">
    <property type="component" value="Unassembled WGS sequence"/>
</dbReference>
<dbReference type="PROSITE" id="PS51898">
    <property type="entry name" value="TYR_RECOMBINASE"/>
    <property type="match status" value="1"/>
</dbReference>
<organism evidence="2 3">
    <name type="scientific">Vreelandella vilamensis</name>
    <dbReference type="NCBI Taxonomy" id="531309"/>
    <lineage>
        <taxon>Bacteria</taxon>
        <taxon>Pseudomonadati</taxon>
        <taxon>Pseudomonadota</taxon>
        <taxon>Gammaproteobacteria</taxon>
        <taxon>Oceanospirillales</taxon>
        <taxon>Halomonadaceae</taxon>
        <taxon>Vreelandella</taxon>
    </lineage>
</organism>
<reference evidence="2 3" key="1">
    <citation type="submission" date="2023-04" db="EMBL/GenBank/DDBJ databases">
        <title>A long-awaited taxogenomic arrangement of the family Halomonadaceae.</title>
        <authorList>
            <person name="De La Haba R."/>
            <person name="Chuvochina M."/>
            <person name="Wittouck S."/>
            <person name="Arahal D.R."/>
            <person name="Sanchez-Porro C."/>
            <person name="Hugenholtz P."/>
            <person name="Ventosa A."/>
        </authorList>
    </citation>
    <scope>NUCLEOTIDE SEQUENCE [LARGE SCALE GENOMIC DNA]</scope>
    <source>
        <strain evidence="2 3">DSM 21020</strain>
    </source>
</reference>